<feature type="domain" description="Putative regulatory protein FmdB zinc ribbon" evidence="1">
    <location>
        <begin position="1"/>
        <end position="40"/>
    </location>
</feature>
<gene>
    <name evidence="2" type="ORF">EV671_1003129</name>
</gene>
<dbReference type="Proteomes" id="UP000295110">
    <property type="component" value="Unassembled WGS sequence"/>
</dbReference>
<evidence type="ECO:0000313" key="3">
    <source>
        <dbReference type="Proteomes" id="UP000295110"/>
    </source>
</evidence>
<proteinExistence type="predicted"/>
<name>A0A4R3VI63_ROSSA</name>
<dbReference type="NCBIfam" id="TIGR02605">
    <property type="entry name" value="CxxC_CxxC_SSSS"/>
    <property type="match status" value="1"/>
</dbReference>
<dbReference type="InterPro" id="IPR013429">
    <property type="entry name" value="Regulatory_FmdB_Zinc_ribbon"/>
</dbReference>
<dbReference type="RefSeq" id="WP_132569982.1">
    <property type="nucleotide sequence ID" value="NZ_CBCSGL010000002.1"/>
</dbReference>
<dbReference type="EMBL" id="SMBU01000003">
    <property type="protein sequence ID" value="TCV03474.1"/>
    <property type="molecule type" value="Genomic_DNA"/>
</dbReference>
<protein>
    <submittedName>
        <fullName evidence="2">Putative FmdB family regulatory protein</fullName>
    </submittedName>
</protein>
<reference evidence="2 3" key="1">
    <citation type="submission" date="2019-03" db="EMBL/GenBank/DDBJ databases">
        <title>Genomic Encyclopedia of Type Strains, Phase IV (KMG-IV): sequencing the most valuable type-strain genomes for metagenomic binning, comparative biology and taxonomic classification.</title>
        <authorList>
            <person name="Goeker M."/>
        </authorList>
    </citation>
    <scope>NUCLEOTIDE SEQUENCE [LARGE SCALE GENOMIC DNA]</scope>
    <source>
        <strain evidence="2 3">DSM 654</strain>
    </source>
</reference>
<evidence type="ECO:0000313" key="2">
    <source>
        <dbReference type="EMBL" id="TCV03474.1"/>
    </source>
</evidence>
<dbReference type="Pfam" id="PF09723">
    <property type="entry name" value="Zn_ribbon_8"/>
    <property type="match status" value="1"/>
</dbReference>
<comment type="caution">
    <text evidence="2">The sequence shown here is derived from an EMBL/GenBank/DDBJ whole genome shotgun (WGS) entry which is preliminary data.</text>
</comment>
<dbReference type="SMART" id="SM00834">
    <property type="entry name" value="CxxC_CXXC_SSSS"/>
    <property type="match status" value="1"/>
</dbReference>
<dbReference type="AlphaFoldDB" id="A0A4R3VI63"/>
<accession>A0A4R3VI63</accession>
<organism evidence="2 3">
    <name type="scientific">Roseateles saccharophilus</name>
    <name type="common">Pseudomonas saccharophila</name>
    <dbReference type="NCBI Taxonomy" id="304"/>
    <lineage>
        <taxon>Bacteria</taxon>
        <taxon>Pseudomonadati</taxon>
        <taxon>Pseudomonadota</taxon>
        <taxon>Betaproteobacteria</taxon>
        <taxon>Burkholderiales</taxon>
        <taxon>Sphaerotilaceae</taxon>
        <taxon>Roseateles</taxon>
    </lineage>
</organism>
<keyword evidence="3" id="KW-1185">Reference proteome</keyword>
<dbReference type="OrthoDB" id="9813321at2"/>
<sequence>MPLFDFQCDACKAGFERLVRNGEMPTCPQCGSPTLTRLLVSRLAPAGKIEAIRQSNRRAAHAQGLFNNYSTTDQARLLKGKPV</sequence>
<evidence type="ECO:0000259" key="1">
    <source>
        <dbReference type="SMART" id="SM00834"/>
    </source>
</evidence>